<comment type="caution">
    <text evidence="5">The sequence shown here is derived from an EMBL/GenBank/DDBJ whole genome shotgun (WGS) entry which is preliminary data.</text>
</comment>
<feature type="domain" description="Carboxyltransferase" evidence="4">
    <location>
        <begin position="24"/>
        <end position="317"/>
    </location>
</feature>
<gene>
    <name evidence="5" type="ORF">D1B33_08685</name>
</gene>
<dbReference type="GO" id="GO:0016787">
    <property type="term" value="F:hydrolase activity"/>
    <property type="evidence" value="ECO:0007669"/>
    <property type="project" value="UniProtKB-KW"/>
</dbReference>
<keyword evidence="3" id="KW-0067">ATP-binding</keyword>
<evidence type="ECO:0000313" key="5">
    <source>
        <dbReference type="EMBL" id="RHW37593.1"/>
    </source>
</evidence>
<dbReference type="Pfam" id="PF02626">
    <property type="entry name" value="CT_A_B"/>
    <property type="match status" value="1"/>
</dbReference>
<dbReference type="PANTHER" id="PTHR43309">
    <property type="entry name" value="5-OXOPROLINASE SUBUNIT C"/>
    <property type="match status" value="1"/>
</dbReference>
<organism evidence="5 6">
    <name type="scientific">Ureibacillus yapensis</name>
    <dbReference type="NCBI Taxonomy" id="2304605"/>
    <lineage>
        <taxon>Bacteria</taxon>
        <taxon>Bacillati</taxon>
        <taxon>Bacillota</taxon>
        <taxon>Bacilli</taxon>
        <taxon>Bacillales</taxon>
        <taxon>Caryophanaceae</taxon>
        <taxon>Ureibacillus</taxon>
    </lineage>
</organism>
<dbReference type="RefSeq" id="WP_118875979.1">
    <property type="nucleotide sequence ID" value="NZ_QWEI01000003.1"/>
</dbReference>
<evidence type="ECO:0000256" key="1">
    <source>
        <dbReference type="ARBA" id="ARBA00022741"/>
    </source>
</evidence>
<evidence type="ECO:0000256" key="3">
    <source>
        <dbReference type="ARBA" id="ARBA00022840"/>
    </source>
</evidence>
<sequence length="333" mass="36658">MSITVLHPGLLATIQDLGRFGSQKYGVIVGGAMDAYSLRIANMLVGNEENEAVLELTILGTSIQFESDHLVAITGGDLQPTIDGETAPMWRPIYIRKGSILKFKSAVSGCRAYLAFAGGIEVPKIMGSKSTYLRAAIGGFNGRALQKGDKLLVGSPNSNISHAFINQLKRNNEHFTWSINFTQLLSFPNSFTIRFIRGSEYERFQVSSQQTFQTKQYVITTQADRMGYRLDGETLQLSEQFDLLSEGVTYGTIQVPSSGQPIILMADRQTTGGYPKIGQVITADLPILSQMQPLSKIFFKEATLEKAESLLMEKENILNQIASGIVIKALHEH</sequence>
<evidence type="ECO:0000256" key="2">
    <source>
        <dbReference type="ARBA" id="ARBA00022801"/>
    </source>
</evidence>
<keyword evidence="5" id="KW-0808">Transferase</keyword>
<dbReference type="EMBL" id="QWEI01000003">
    <property type="protein sequence ID" value="RHW37593.1"/>
    <property type="molecule type" value="Genomic_DNA"/>
</dbReference>
<dbReference type="Proteomes" id="UP000265692">
    <property type="component" value="Unassembled WGS sequence"/>
</dbReference>
<dbReference type="PANTHER" id="PTHR43309:SF5">
    <property type="entry name" value="5-OXOPROLINASE SUBUNIT C"/>
    <property type="match status" value="1"/>
</dbReference>
<reference evidence="5 6" key="1">
    <citation type="submission" date="2018-08" db="EMBL/GenBank/DDBJ databases">
        <title>Lysinibacillus sp. YLB-03 draft genome sequence.</title>
        <authorList>
            <person name="Yu L."/>
        </authorList>
    </citation>
    <scope>NUCLEOTIDE SEQUENCE [LARGE SCALE GENOMIC DNA]</scope>
    <source>
        <strain evidence="5 6">YLB-03</strain>
    </source>
</reference>
<protein>
    <submittedName>
        <fullName evidence="5">Biotin-dependent carboxyltransferase family protein</fullName>
    </submittedName>
</protein>
<dbReference type="InterPro" id="IPR003778">
    <property type="entry name" value="CT_A_B"/>
</dbReference>
<keyword evidence="6" id="KW-1185">Reference proteome</keyword>
<proteinExistence type="predicted"/>
<dbReference type="OrthoDB" id="9782422at2"/>
<accession>A0A396S9H2</accession>
<dbReference type="GO" id="GO:0016740">
    <property type="term" value="F:transferase activity"/>
    <property type="evidence" value="ECO:0007669"/>
    <property type="project" value="UniProtKB-KW"/>
</dbReference>
<dbReference type="Gene3D" id="2.40.100.10">
    <property type="entry name" value="Cyclophilin-like"/>
    <property type="match status" value="1"/>
</dbReference>
<dbReference type="InterPro" id="IPR029000">
    <property type="entry name" value="Cyclophilin-like_dom_sf"/>
</dbReference>
<keyword evidence="2" id="KW-0378">Hydrolase</keyword>
<evidence type="ECO:0000259" key="4">
    <source>
        <dbReference type="SMART" id="SM00797"/>
    </source>
</evidence>
<dbReference type="SMART" id="SM00797">
    <property type="entry name" value="AHS2"/>
    <property type="match status" value="1"/>
</dbReference>
<dbReference type="AlphaFoldDB" id="A0A396S9H2"/>
<keyword evidence="1" id="KW-0547">Nucleotide-binding</keyword>
<dbReference type="GO" id="GO:0005524">
    <property type="term" value="F:ATP binding"/>
    <property type="evidence" value="ECO:0007669"/>
    <property type="project" value="UniProtKB-KW"/>
</dbReference>
<evidence type="ECO:0000313" key="6">
    <source>
        <dbReference type="Proteomes" id="UP000265692"/>
    </source>
</evidence>
<name>A0A396S9H2_9BACL</name>
<dbReference type="NCBIfam" id="TIGR00724">
    <property type="entry name" value="urea_amlyse_rel"/>
    <property type="match status" value="1"/>
</dbReference>
<dbReference type="SUPFAM" id="SSF50891">
    <property type="entry name" value="Cyclophilin-like"/>
    <property type="match status" value="1"/>
</dbReference>
<dbReference type="InterPro" id="IPR052708">
    <property type="entry name" value="PxpC"/>
</dbReference>